<name>A0A1H9XBY6_BUTFI</name>
<dbReference type="RefSeq" id="WP_074759198.1">
    <property type="nucleotide sequence ID" value="NZ_FOGJ01000056.1"/>
</dbReference>
<gene>
    <name evidence="1" type="ORF">SAMN04487884_1562</name>
</gene>
<dbReference type="Proteomes" id="UP000182584">
    <property type="component" value="Unassembled WGS sequence"/>
</dbReference>
<evidence type="ECO:0000313" key="1">
    <source>
        <dbReference type="EMBL" id="SES43645.1"/>
    </source>
</evidence>
<evidence type="ECO:0000313" key="2">
    <source>
        <dbReference type="Proteomes" id="UP000182584"/>
    </source>
</evidence>
<sequence>MNYKGKHGKNYEIPTIIKRCCFSDTGHKLLMQEGLFNYKIQDPLSVIDDKFLFCMEFDRAIHEIEDNLGISAELKT</sequence>
<dbReference type="EMBL" id="FOGJ01000056">
    <property type="protein sequence ID" value="SES43645.1"/>
    <property type="molecule type" value="Genomic_DNA"/>
</dbReference>
<accession>A0A1H9XBY6</accession>
<dbReference type="AlphaFoldDB" id="A0A1H9XBY6"/>
<protein>
    <submittedName>
        <fullName evidence="1">Uncharacterized protein</fullName>
    </submittedName>
</protein>
<proteinExistence type="predicted"/>
<organism evidence="1 2">
    <name type="scientific">Butyrivibrio fibrisolvens</name>
    <dbReference type="NCBI Taxonomy" id="831"/>
    <lineage>
        <taxon>Bacteria</taxon>
        <taxon>Bacillati</taxon>
        <taxon>Bacillota</taxon>
        <taxon>Clostridia</taxon>
        <taxon>Lachnospirales</taxon>
        <taxon>Lachnospiraceae</taxon>
        <taxon>Butyrivibrio</taxon>
    </lineage>
</organism>
<reference evidence="1 2" key="1">
    <citation type="submission" date="2016-10" db="EMBL/GenBank/DDBJ databases">
        <authorList>
            <person name="de Groot N.N."/>
        </authorList>
    </citation>
    <scope>NUCLEOTIDE SEQUENCE [LARGE SCALE GENOMIC DNA]</scope>
    <source>
        <strain evidence="1 2">AR40</strain>
    </source>
</reference>